<dbReference type="PANTHER" id="PTHR21240:SF28">
    <property type="entry name" value="ISO-OROTATE DECARBOXYLASE (EUROFUNG)"/>
    <property type="match status" value="1"/>
</dbReference>
<organism evidence="3 4">
    <name type="scientific">Claveliimonas bilis</name>
    <dbReference type="NCBI Taxonomy" id="3028070"/>
    <lineage>
        <taxon>Bacteria</taxon>
        <taxon>Bacillati</taxon>
        <taxon>Bacillota</taxon>
        <taxon>Clostridia</taxon>
        <taxon>Lachnospirales</taxon>
        <taxon>Lachnospiraceae</taxon>
        <taxon>Claveliimonas</taxon>
    </lineage>
</organism>
<proteinExistence type="predicted"/>
<dbReference type="Proteomes" id="UP001305815">
    <property type="component" value="Chromosome"/>
</dbReference>
<evidence type="ECO:0000313" key="4">
    <source>
        <dbReference type="Proteomes" id="UP001305815"/>
    </source>
</evidence>
<feature type="domain" description="Amidohydrolase-related" evidence="2">
    <location>
        <begin position="2"/>
        <end position="260"/>
    </location>
</feature>
<accession>A0ABM8I3K5</accession>
<gene>
    <name evidence="3" type="ORF">Lac1_17650</name>
</gene>
<reference evidence="4" key="1">
    <citation type="journal article" date="2023" name="Int. J. Syst. Evol. Microbiol.">
        <title>Claveliimonas bilis gen. nov., sp. nov., deoxycholic acid-producing bacteria isolated from human faeces, and reclassification of Sellimonas monacensis Zenner et al. 2021 as Claveliimonas monacensis comb. nov.</title>
        <authorList>
            <person name="Hisatomi A."/>
            <person name="Kastawa N.W.E.P.G."/>
            <person name="Song I."/>
            <person name="Ohkuma M."/>
            <person name="Fukiya S."/>
            <person name="Sakamoto M."/>
        </authorList>
    </citation>
    <scope>NUCLEOTIDE SEQUENCE [LARGE SCALE GENOMIC DNA]</scope>
    <source>
        <strain evidence="4">12BBH14</strain>
    </source>
</reference>
<dbReference type="InterPro" id="IPR032465">
    <property type="entry name" value="ACMSD"/>
</dbReference>
<keyword evidence="4" id="KW-1185">Reference proteome</keyword>
<keyword evidence="1" id="KW-0456">Lyase</keyword>
<evidence type="ECO:0000259" key="2">
    <source>
        <dbReference type="Pfam" id="PF04909"/>
    </source>
</evidence>
<dbReference type="RefSeq" id="WP_316264618.1">
    <property type="nucleotide sequence ID" value="NZ_AP027742.1"/>
</dbReference>
<evidence type="ECO:0000313" key="3">
    <source>
        <dbReference type="EMBL" id="BDZ77582.1"/>
    </source>
</evidence>
<dbReference type="Pfam" id="PF04909">
    <property type="entry name" value="Amidohydro_2"/>
    <property type="match status" value="1"/>
</dbReference>
<dbReference type="InterPro" id="IPR032466">
    <property type="entry name" value="Metal_Hydrolase"/>
</dbReference>
<dbReference type="SUPFAM" id="SSF51556">
    <property type="entry name" value="Metallo-dependent hydrolases"/>
    <property type="match status" value="1"/>
</dbReference>
<dbReference type="CDD" id="cd01292">
    <property type="entry name" value="metallo-dependent_hydrolases"/>
    <property type="match status" value="1"/>
</dbReference>
<dbReference type="InterPro" id="IPR006680">
    <property type="entry name" value="Amidohydro-rel"/>
</dbReference>
<dbReference type="Gene3D" id="3.20.20.140">
    <property type="entry name" value="Metal-dependent hydrolases"/>
    <property type="match status" value="1"/>
</dbReference>
<protein>
    <submittedName>
        <fullName evidence="3">Amidohydrolase</fullName>
    </submittedName>
</protein>
<evidence type="ECO:0000256" key="1">
    <source>
        <dbReference type="ARBA" id="ARBA00023239"/>
    </source>
</evidence>
<dbReference type="PANTHER" id="PTHR21240">
    <property type="entry name" value="2-AMINO-3-CARBOXYLMUCONATE-6-SEMIALDEHYDE DECARBOXYLASE"/>
    <property type="match status" value="1"/>
</dbReference>
<name>A0ABM8I3K5_9FIRM</name>
<sequence length="262" mass="29670">MIDFHTHIFPEKIAEKTLKFLASRCHIDPYTDGTAPGLSASTKEAGLEMSVILPVVTKPSQFQSINRFAMQFQEGSLLSFGGIHPDNEDYKEKLKELKHMGFKGIKLHPDYQETFIDDIRYKRIISYASELDLIVSVHAGFDPGYPDCIHCPPQKALDVIRDVQPQKLVLAHMGGFMMWDEVEAYLTGENIWMDTAAVFGHIPEEQFVRIVRAHGADRILFATDSPWGGQKEFAEYFRNLPLPDEEKEAIARGNARKLLGMS</sequence>
<dbReference type="EMBL" id="AP027742">
    <property type="protein sequence ID" value="BDZ77582.1"/>
    <property type="molecule type" value="Genomic_DNA"/>
</dbReference>